<sequence length="40" mass="4037">MIRLLALPTAVLAAFGASALATAEPQAGTPVFAIGRAPDW</sequence>
<dbReference type="EMBL" id="JAANOW010000005">
    <property type="protein sequence ID" value="NIH99025.1"/>
    <property type="molecule type" value="Genomic_DNA"/>
</dbReference>
<keyword evidence="3" id="KW-1185">Reference proteome</keyword>
<proteinExistence type="predicted"/>
<keyword evidence="1" id="KW-0732">Signal</keyword>
<evidence type="ECO:0000256" key="1">
    <source>
        <dbReference type="SAM" id="SignalP"/>
    </source>
</evidence>
<comment type="caution">
    <text evidence="2">The sequence shown here is derived from an EMBL/GenBank/DDBJ whole genome shotgun (WGS) entry which is preliminary data.</text>
</comment>
<gene>
    <name evidence="2" type="ORF">FHU31_006049</name>
</gene>
<name>A0A7X5ZG96_9MYCO</name>
<evidence type="ECO:0000313" key="2">
    <source>
        <dbReference type="EMBL" id="NIH99025.1"/>
    </source>
</evidence>
<reference evidence="2 3" key="1">
    <citation type="submission" date="2020-03" db="EMBL/GenBank/DDBJ databases">
        <title>Sequencing the genomes of 1000 actinobacteria strains.</title>
        <authorList>
            <person name="Klenk H.-P."/>
        </authorList>
    </citation>
    <scope>NUCLEOTIDE SEQUENCE [LARGE SCALE GENOMIC DNA]</scope>
    <source>
        <strain evidence="2 3">DSM 44556</strain>
    </source>
</reference>
<dbReference type="Proteomes" id="UP000547444">
    <property type="component" value="Unassembled WGS sequence"/>
</dbReference>
<evidence type="ECO:0000313" key="3">
    <source>
        <dbReference type="Proteomes" id="UP000547444"/>
    </source>
</evidence>
<dbReference type="AlphaFoldDB" id="A0A7X5ZG96"/>
<dbReference type="RefSeq" id="WP_263987981.1">
    <property type="nucleotide sequence ID" value="NZ_JAANOW010000005.1"/>
</dbReference>
<accession>A0A7X5ZG96</accession>
<protein>
    <submittedName>
        <fullName evidence="2">Uncharacterized protein</fullName>
    </submittedName>
</protein>
<feature type="chain" id="PRO_5038910208" evidence="1">
    <location>
        <begin position="24"/>
        <end position="40"/>
    </location>
</feature>
<organism evidence="2 3">
    <name type="scientific">Mycolicibacterium fluoranthenivorans</name>
    <dbReference type="NCBI Taxonomy" id="258505"/>
    <lineage>
        <taxon>Bacteria</taxon>
        <taxon>Bacillati</taxon>
        <taxon>Actinomycetota</taxon>
        <taxon>Actinomycetes</taxon>
        <taxon>Mycobacteriales</taxon>
        <taxon>Mycobacteriaceae</taxon>
        <taxon>Mycolicibacterium</taxon>
    </lineage>
</organism>
<feature type="signal peptide" evidence="1">
    <location>
        <begin position="1"/>
        <end position="23"/>
    </location>
</feature>